<sequence>MYWFLGGFGSTVIRAGSTKYGMKHIKAGGTHKRKFNHPTDKKAIGLWDKAFNNVAKGSSGSRFKNTRTHTVKYGGGAKKRTMCVVTSSLTIGKGKSYVGLKGIITAYWVKGHVGWKGCNNKDFN</sequence>
<name>A0ABT7DHX9_9ACTN</name>
<organism evidence="1 2">
    <name type="scientific">Streptomyces pakalii</name>
    <dbReference type="NCBI Taxonomy" id="3036494"/>
    <lineage>
        <taxon>Bacteria</taxon>
        <taxon>Bacillati</taxon>
        <taxon>Actinomycetota</taxon>
        <taxon>Actinomycetes</taxon>
        <taxon>Kitasatosporales</taxon>
        <taxon>Streptomycetaceae</taxon>
        <taxon>Streptomyces</taxon>
    </lineage>
</organism>
<accession>A0ABT7DHX9</accession>
<dbReference type="RefSeq" id="WP_283901445.1">
    <property type="nucleotide sequence ID" value="NZ_JARWAF010000024.1"/>
</dbReference>
<gene>
    <name evidence="1" type="ORF">P5W92_34240</name>
</gene>
<keyword evidence="2" id="KW-1185">Reference proteome</keyword>
<dbReference type="Proteomes" id="UP001237194">
    <property type="component" value="Unassembled WGS sequence"/>
</dbReference>
<evidence type="ECO:0000313" key="2">
    <source>
        <dbReference type="Proteomes" id="UP001237194"/>
    </source>
</evidence>
<protein>
    <submittedName>
        <fullName evidence="1">Uncharacterized protein</fullName>
    </submittedName>
</protein>
<comment type="caution">
    <text evidence="1">The sequence shown here is derived from an EMBL/GenBank/DDBJ whole genome shotgun (WGS) entry which is preliminary data.</text>
</comment>
<evidence type="ECO:0000313" key="1">
    <source>
        <dbReference type="EMBL" id="MDJ1645429.1"/>
    </source>
</evidence>
<dbReference type="EMBL" id="JARWAF010000024">
    <property type="protein sequence ID" value="MDJ1645429.1"/>
    <property type="molecule type" value="Genomic_DNA"/>
</dbReference>
<reference evidence="1 2" key="1">
    <citation type="submission" date="2023-04" db="EMBL/GenBank/DDBJ databases">
        <title>A novel species of the genus Streptomyces: Streptomyces pakalii sp. nov. isolated from a Mexican soil jungle.</title>
        <authorList>
            <person name="Chavez-Hernandez M.A."/>
            <person name="Ortiz-Alvarez J."/>
            <person name="Villa-Tanaca L."/>
            <person name="Hernandez-Rodriguez C."/>
        </authorList>
    </citation>
    <scope>NUCLEOTIDE SEQUENCE [LARGE SCALE GENOMIC DNA]</scope>
    <source>
        <strain evidence="1 2">ENCB-J15</strain>
    </source>
</reference>
<proteinExistence type="predicted"/>